<evidence type="ECO:0000313" key="3">
    <source>
        <dbReference type="EMBL" id="MBE7325499.1"/>
    </source>
</evidence>
<keyword evidence="4" id="KW-1185">Reference proteome</keyword>
<dbReference type="Proteomes" id="UP000756387">
    <property type="component" value="Unassembled WGS sequence"/>
</dbReference>
<evidence type="ECO:0008006" key="5">
    <source>
        <dbReference type="Google" id="ProtNLM"/>
    </source>
</evidence>
<name>A0ABR9RVB6_9ACTN</name>
<comment type="caution">
    <text evidence="3">The sequence shown here is derived from an EMBL/GenBank/DDBJ whole genome shotgun (WGS) entry which is preliminary data.</text>
</comment>
<proteinExistence type="predicted"/>
<reference evidence="3 4" key="1">
    <citation type="submission" date="2020-10" db="EMBL/GenBank/DDBJ databases">
        <title>Nocardioides sp. isolated from sludge.</title>
        <authorList>
            <person name="Zhang X."/>
        </authorList>
    </citation>
    <scope>NUCLEOTIDE SEQUENCE [LARGE SCALE GENOMIC DNA]</scope>
    <source>
        <strain evidence="3 4">Y6</strain>
    </source>
</reference>
<evidence type="ECO:0000256" key="2">
    <source>
        <dbReference type="SAM" id="SignalP"/>
    </source>
</evidence>
<sequence>MSARRVGKSALFAPLLVLAMSCSSPPENRAESGPLEFYMGAGGSAINAQDTPTWWGTVGLPLCSTEPVTIERVEVVWSGGILAQEEWLYASPRGSREDGTHRRFGAGPGKPPTIHGMDDMDEWVEPAQGTRVEALPCDVDERAGRFADLLVAGRTDDRGAKVERVSILYTTGDGQSHSASTSRWQITLCGTEMLQDPDDGCS</sequence>
<organism evidence="3 4">
    <name type="scientific">Nocardioides malaquae</name>
    <dbReference type="NCBI Taxonomy" id="2773426"/>
    <lineage>
        <taxon>Bacteria</taxon>
        <taxon>Bacillati</taxon>
        <taxon>Actinomycetota</taxon>
        <taxon>Actinomycetes</taxon>
        <taxon>Propionibacteriales</taxon>
        <taxon>Nocardioidaceae</taxon>
        <taxon>Nocardioides</taxon>
    </lineage>
</organism>
<keyword evidence="2" id="KW-0732">Signal</keyword>
<feature type="signal peptide" evidence="2">
    <location>
        <begin position="1"/>
        <end position="19"/>
    </location>
</feature>
<dbReference type="EMBL" id="JADCSA010000012">
    <property type="protein sequence ID" value="MBE7325499.1"/>
    <property type="molecule type" value="Genomic_DNA"/>
</dbReference>
<protein>
    <recommendedName>
        <fullName evidence="5">DUF3558 domain-containing protein</fullName>
    </recommendedName>
</protein>
<evidence type="ECO:0000313" key="4">
    <source>
        <dbReference type="Proteomes" id="UP000756387"/>
    </source>
</evidence>
<dbReference type="PROSITE" id="PS51257">
    <property type="entry name" value="PROKAR_LIPOPROTEIN"/>
    <property type="match status" value="1"/>
</dbReference>
<evidence type="ECO:0000256" key="1">
    <source>
        <dbReference type="SAM" id="MobiDB-lite"/>
    </source>
</evidence>
<feature type="region of interest" description="Disordered" evidence="1">
    <location>
        <begin position="93"/>
        <end position="116"/>
    </location>
</feature>
<gene>
    <name evidence="3" type="ORF">IEQ44_12640</name>
</gene>
<dbReference type="RefSeq" id="WP_193638815.1">
    <property type="nucleotide sequence ID" value="NZ_JADCSA010000012.1"/>
</dbReference>
<accession>A0ABR9RVB6</accession>
<feature type="chain" id="PRO_5046108852" description="DUF3558 domain-containing protein" evidence="2">
    <location>
        <begin position="20"/>
        <end position="202"/>
    </location>
</feature>